<dbReference type="AlphaFoldDB" id="M9RV69"/>
<gene>
    <name evidence="2" type="ORF">OA238_c45520</name>
</gene>
<dbReference type="EMBL" id="CP003742">
    <property type="protein sequence ID" value="AGI74416.1"/>
    <property type="molecule type" value="Genomic_DNA"/>
</dbReference>
<evidence type="ECO:0000313" key="3">
    <source>
        <dbReference type="Proteomes" id="UP000004688"/>
    </source>
</evidence>
<dbReference type="OrthoDB" id="9132670at2"/>
<accession>M9RV69</accession>
<name>M9RV69_9RHOB</name>
<dbReference type="Proteomes" id="UP000004688">
    <property type="component" value="Chromosome"/>
</dbReference>
<reference evidence="2 3" key="1">
    <citation type="journal article" date="2013" name="PLoS ONE">
        <title>Poles Apart: Arctic and Antarctic Octadecabacter strains Share High Genome Plasticity and a New Type of Xanthorhodopsin.</title>
        <authorList>
            <person name="Vollmers J."/>
            <person name="Voget S."/>
            <person name="Dietrich S."/>
            <person name="Gollnow K."/>
            <person name="Smits M."/>
            <person name="Meyer K."/>
            <person name="Brinkhoff T."/>
            <person name="Simon M."/>
            <person name="Daniel R."/>
        </authorList>
    </citation>
    <scope>NUCLEOTIDE SEQUENCE [LARGE SCALE GENOMIC DNA]</scope>
    <source>
        <strain evidence="2 3">238</strain>
    </source>
</reference>
<keyword evidence="1" id="KW-0175">Coiled coil</keyword>
<protein>
    <submittedName>
        <fullName evidence="2">Uncharacterized protein</fullName>
    </submittedName>
</protein>
<keyword evidence="3" id="KW-1185">Reference proteome</keyword>
<feature type="coiled-coil region" evidence="1">
    <location>
        <begin position="15"/>
        <end position="42"/>
    </location>
</feature>
<organism evidence="2 3">
    <name type="scientific">Octadecabacter arcticus 238</name>
    <dbReference type="NCBI Taxonomy" id="391616"/>
    <lineage>
        <taxon>Bacteria</taxon>
        <taxon>Pseudomonadati</taxon>
        <taxon>Pseudomonadota</taxon>
        <taxon>Alphaproteobacteria</taxon>
        <taxon>Rhodobacterales</taxon>
        <taxon>Roseobacteraceae</taxon>
        <taxon>Octadecabacter</taxon>
    </lineage>
</organism>
<sequence length="266" mass="28910">MTKTTQTAELNIQIATQAVADLKNLRKQFKSADNQLMSAHKAVYTVLSCAFDVLVSLKTAEESKRVSDVFEQQLADMKRDAKAKHAIASTSIELKVIRFVCGDLKQKRENSYTRVLRIAFAENIHNKDMNFVEWMLAAGGVEQVRRSGNGEVPKDFAEIARNALKSVTPLASVAAAHIKHAGDNETGDEEFCIAVVRKNSDGTFGMVATVDNAALTKQALVRAGKGLAAEHDAVKAADQAREHEQAASDATRKLVATVKTPQMEAA</sequence>
<evidence type="ECO:0000256" key="1">
    <source>
        <dbReference type="SAM" id="Coils"/>
    </source>
</evidence>
<evidence type="ECO:0000313" key="2">
    <source>
        <dbReference type="EMBL" id="AGI74416.1"/>
    </source>
</evidence>
<dbReference type="RefSeq" id="WP_015497353.1">
    <property type="nucleotide sequence ID" value="NC_020908.1"/>
</dbReference>
<dbReference type="HOGENOM" id="CLU_1045227_0_0_5"/>
<proteinExistence type="predicted"/>
<dbReference type="KEGG" id="oar:OA238_c45520"/>